<proteinExistence type="predicted"/>
<name>A0A2N3HYD0_9BACT</name>
<evidence type="ECO:0000313" key="2">
    <source>
        <dbReference type="Proteomes" id="UP000233535"/>
    </source>
</evidence>
<comment type="caution">
    <text evidence="1">The sequence shown here is derived from an EMBL/GenBank/DDBJ whole genome shotgun (WGS) entry which is preliminary data.</text>
</comment>
<dbReference type="AlphaFoldDB" id="A0A2N3HYD0"/>
<accession>A0A2N3HYD0</accession>
<protein>
    <submittedName>
        <fullName evidence="1">Uncharacterized protein</fullName>
    </submittedName>
</protein>
<evidence type="ECO:0000313" key="1">
    <source>
        <dbReference type="EMBL" id="PKQ63062.1"/>
    </source>
</evidence>
<sequence length="70" mass="7739">MSDGNELGANEQWILGGKTPKWIKESFADSYYYTAETMESLTVFRRFGGGANQAKLLGGFSSTDFEVFQG</sequence>
<dbReference type="OrthoDB" id="3194844at2"/>
<dbReference type="EMBL" id="MVDD01000006">
    <property type="protein sequence ID" value="PKQ63062.1"/>
    <property type="molecule type" value="Genomic_DNA"/>
</dbReference>
<dbReference type="RefSeq" id="WP_101261268.1">
    <property type="nucleotide sequence ID" value="NZ_MVDD01000006.1"/>
</dbReference>
<reference evidence="1 2" key="1">
    <citation type="journal article" date="2017" name="Front. Microbiol.">
        <title>Labilibaculum manganireducens gen. nov., sp. nov. and Labilibaculum filiforme sp. nov., Novel Bacteroidetes Isolated from Subsurface Sediments of the Baltic Sea.</title>
        <authorList>
            <person name="Vandieken V."/>
            <person name="Marshall I.P."/>
            <person name="Niemann H."/>
            <person name="Engelen B."/>
            <person name="Cypionka H."/>
        </authorList>
    </citation>
    <scope>NUCLEOTIDE SEQUENCE [LARGE SCALE GENOMIC DNA]</scope>
    <source>
        <strain evidence="1 2">59.16B</strain>
    </source>
</reference>
<organism evidence="1 2">
    <name type="scientific">Labilibaculum filiforme</name>
    <dbReference type="NCBI Taxonomy" id="1940526"/>
    <lineage>
        <taxon>Bacteria</taxon>
        <taxon>Pseudomonadati</taxon>
        <taxon>Bacteroidota</taxon>
        <taxon>Bacteroidia</taxon>
        <taxon>Marinilabiliales</taxon>
        <taxon>Marinifilaceae</taxon>
        <taxon>Labilibaculum</taxon>
    </lineage>
</organism>
<keyword evidence="2" id="KW-1185">Reference proteome</keyword>
<dbReference type="Proteomes" id="UP000233535">
    <property type="component" value="Unassembled WGS sequence"/>
</dbReference>
<gene>
    <name evidence="1" type="ORF">BZG02_09850</name>
</gene>